<name>A0ACD1IKG7_9EURO</name>
<evidence type="ECO:0000313" key="1">
    <source>
        <dbReference type="EMBL" id="RAK90891.1"/>
    </source>
</evidence>
<sequence>MATPVVKTVTTWETVTGSPVTTAVTKTATPDSSGNAISLSWNCLTSTPLSFSISSASSSSTGTSTSESTAASTASESSSVSTGGAPDVTGGLAMSLAGAAGALGFALALSYCDVAYQPGTLIREKNQWHQLNHESCNQIQHRAKTYLRARPLNRLGARLSYAKQL</sequence>
<organism evidence="1 2">
    <name type="scientific">Aspergillus costaricaensis CBS 115574</name>
    <dbReference type="NCBI Taxonomy" id="1448317"/>
    <lineage>
        <taxon>Eukaryota</taxon>
        <taxon>Fungi</taxon>
        <taxon>Dikarya</taxon>
        <taxon>Ascomycota</taxon>
        <taxon>Pezizomycotina</taxon>
        <taxon>Eurotiomycetes</taxon>
        <taxon>Eurotiomycetidae</taxon>
        <taxon>Eurotiales</taxon>
        <taxon>Aspergillaceae</taxon>
        <taxon>Aspergillus</taxon>
        <taxon>Aspergillus subgen. Circumdati</taxon>
    </lineage>
</organism>
<proteinExistence type="predicted"/>
<gene>
    <name evidence="1" type="ORF">BO79DRAFT_215885</name>
</gene>
<dbReference type="Proteomes" id="UP000249748">
    <property type="component" value="Unassembled WGS sequence"/>
</dbReference>
<accession>A0ACD1IKG7</accession>
<keyword evidence="2" id="KW-1185">Reference proteome</keyword>
<evidence type="ECO:0000313" key="2">
    <source>
        <dbReference type="Proteomes" id="UP000249748"/>
    </source>
</evidence>
<protein>
    <submittedName>
        <fullName evidence="1">Uncharacterized protein</fullName>
    </submittedName>
</protein>
<dbReference type="EMBL" id="KZ824543">
    <property type="protein sequence ID" value="RAK90891.1"/>
    <property type="molecule type" value="Genomic_DNA"/>
</dbReference>
<reference evidence="1" key="1">
    <citation type="submission" date="2018-02" db="EMBL/GenBank/DDBJ databases">
        <title>The genomes of Aspergillus section Nigri reveals drivers in fungal speciation.</title>
        <authorList>
            <consortium name="DOE Joint Genome Institute"/>
            <person name="Vesth T.C."/>
            <person name="Nybo J."/>
            <person name="Theobald S."/>
            <person name="Brandl J."/>
            <person name="Frisvad J.C."/>
            <person name="Nielsen K.F."/>
            <person name="Lyhne E.K."/>
            <person name="Kogle M.E."/>
            <person name="Kuo A."/>
            <person name="Riley R."/>
            <person name="Clum A."/>
            <person name="Nolan M."/>
            <person name="Lipzen A."/>
            <person name="Salamov A."/>
            <person name="Henrissat B."/>
            <person name="Wiebenga A."/>
            <person name="De vries R.P."/>
            <person name="Grigoriev I.V."/>
            <person name="Mortensen U.H."/>
            <person name="Andersen M.R."/>
            <person name="Baker S.E."/>
        </authorList>
    </citation>
    <scope>NUCLEOTIDE SEQUENCE</scope>
    <source>
        <strain evidence="1">CBS 115574</strain>
    </source>
</reference>